<gene>
    <name evidence="1" type="ORF">NTJ_10870</name>
</gene>
<sequence>MSNVSDRLKNSYKWIPCFYKRGDSSIVALKFNEIVREEFFQFQESKLLDEDELKDLSSIFWNALRLSESLDSSGSLNDSTKLR</sequence>
<protein>
    <submittedName>
        <fullName evidence="1">Uncharacterized protein</fullName>
    </submittedName>
</protein>
<reference evidence="1 2" key="1">
    <citation type="submission" date="2023-09" db="EMBL/GenBank/DDBJ databases">
        <title>Nesidiocoris tenuis whole genome shotgun sequence.</title>
        <authorList>
            <person name="Shibata T."/>
            <person name="Shimoda M."/>
            <person name="Kobayashi T."/>
            <person name="Uehara T."/>
        </authorList>
    </citation>
    <scope>NUCLEOTIDE SEQUENCE [LARGE SCALE GENOMIC DNA]</scope>
    <source>
        <strain evidence="1 2">Japan</strain>
    </source>
</reference>
<evidence type="ECO:0000313" key="2">
    <source>
        <dbReference type="Proteomes" id="UP001307889"/>
    </source>
</evidence>
<organism evidence="1 2">
    <name type="scientific">Nesidiocoris tenuis</name>
    <dbReference type="NCBI Taxonomy" id="355587"/>
    <lineage>
        <taxon>Eukaryota</taxon>
        <taxon>Metazoa</taxon>
        <taxon>Ecdysozoa</taxon>
        <taxon>Arthropoda</taxon>
        <taxon>Hexapoda</taxon>
        <taxon>Insecta</taxon>
        <taxon>Pterygota</taxon>
        <taxon>Neoptera</taxon>
        <taxon>Paraneoptera</taxon>
        <taxon>Hemiptera</taxon>
        <taxon>Heteroptera</taxon>
        <taxon>Panheteroptera</taxon>
        <taxon>Cimicomorpha</taxon>
        <taxon>Miridae</taxon>
        <taxon>Dicyphina</taxon>
        <taxon>Nesidiocoris</taxon>
    </lineage>
</organism>
<evidence type="ECO:0000313" key="1">
    <source>
        <dbReference type="EMBL" id="BES98055.1"/>
    </source>
</evidence>
<accession>A0ABN7B4E7</accession>
<keyword evidence="2" id="KW-1185">Reference proteome</keyword>
<dbReference type="EMBL" id="AP028916">
    <property type="protein sequence ID" value="BES98055.1"/>
    <property type="molecule type" value="Genomic_DNA"/>
</dbReference>
<dbReference type="Proteomes" id="UP001307889">
    <property type="component" value="Chromosome 8"/>
</dbReference>
<proteinExistence type="predicted"/>
<name>A0ABN7B4E7_9HEMI</name>